<protein>
    <submittedName>
        <fullName evidence="4">DUF1311 domain-containing protein</fullName>
    </submittedName>
</protein>
<feature type="compositionally biased region" description="Low complexity" evidence="1">
    <location>
        <begin position="93"/>
        <end position="106"/>
    </location>
</feature>
<keyword evidence="5" id="KW-1185">Reference proteome</keyword>
<name>A0ABS6DVX5_9FIRM</name>
<evidence type="ECO:0000259" key="3">
    <source>
        <dbReference type="Pfam" id="PF07007"/>
    </source>
</evidence>
<dbReference type="PANTHER" id="PTHR39176:SF1">
    <property type="entry name" value="PERIPLASMIC PROTEIN"/>
    <property type="match status" value="1"/>
</dbReference>
<feature type="transmembrane region" description="Helical" evidence="2">
    <location>
        <begin position="26"/>
        <end position="44"/>
    </location>
</feature>
<evidence type="ECO:0000313" key="4">
    <source>
        <dbReference type="EMBL" id="MBU5335446.1"/>
    </source>
</evidence>
<sequence length="228" mass="25577">MLPIAIVLIVLSVALFIVIKSKTAKLILSTLIVVVGVVFMHFGYEDYQSRQGGQVASNQEQVQGESTDEDSQDEKSSEKEGDEDEDKEDNKDSNQSSKSESNYQSSTDTSVDSLKPKYLQRLDNIQKKVDNIYYGDATTELKKSEGEALELWDDALNEIYGVLKTQLSTSEMDALRTKQRAWIKYRNNTAESEAAEFGNGTMADLAYVSTTASLTKERCYELVNIYMK</sequence>
<dbReference type="Proteomes" id="UP001196301">
    <property type="component" value="Unassembled WGS sequence"/>
</dbReference>
<feature type="region of interest" description="Disordered" evidence="1">
    <location>
        <begin position="53"/>
        <end position="111"/>
    </location>
</feature>
<dbReference type="InterPro" id="IPR009739">
    <property type="entry name" value="LprI-like_N"/>
</dbReference>
<dbReference type="EMBL" id="JAHLOQ010000005">
    <property type="protein sequence ID" value="MBU5335446.1"/>
    <property type="molecule type" value="Genomic_DNA"/>
</dbReference>
<dbReference type="PANTHER" id="PTHR39176">
    <property type="entry name" value="PERIPLASMIC PROTEIN-RELATED"/>
    <property type="match status" value="1"/>
</dbReference>
<keyword evidence="2" id="KW-0812">Transmembrane</keyword>
<dbReference type="Pfam" id="PF07007">
    <property type="entry name" value="LprI"/>
    <property type="match status" value="1"/>
</dbReference>
<evidence type="ECO:0000256" key="2">
    <source>
        <dbReference type="SAM" id="Phobius"/>
    </source>
</evidence>
<keyword evidence="2" id="KW-0472">Membrane</keyword>
<feature type="domain" description="Lysozyme inhibitor LprI-like N-terminal" evidence="3">
    <location>
        <begin position="137"/>
        <end position="222"/>
    </location>
</feature>
<keyword evidence="2" id="KW-1133">Transmembrane helix</keyword>
<organism evidence="4 5">
    <name type="scientific">Intestinibacter bartlettii</name>
    <dbReference type="NCBI Taxonomy" id="261299"/>
    <lineage>
        <taxon>Bacteria</taxon>
        <taxon>Bacillati</taxon>
        <taxon>Bacillota</taxon>
        <taxon>Clostridia</taxon>
        <taxon>Peptostreptococcales</taxon>
        <taxon>Peptostreptococcaceae</taxon>
        <taxon>Intestinibacter</taxon>
    </lineage>
</organism>
<proteinExistence type="predicted"/>
<dbReference type="RefSeq" id="WP_216568569.1">
    <property type="nucleotide sequence ID" value="NZ_JAHLOQ010000005.1"/>
</dbReference>
<comment type="caution">
    <text evidence="4">The sequence shown here is derived from an EMBL/GenBank/DDBJ whole genome shotgun (WGS) entry which is preliminary data.</text>
</comment>
<feature type="compositionally biased region" description="Polar residues" evidence="1">
    <location>
        <begin position="53"/>
        <end position="64"/>
    </location>
</feature>
<reference evidence="4 5" key="1">
    <citation type="submission" date="2021-06" db="EMBL/GenBank/DDBJ databases">
        <authorList>
            <person name="Sun Q."/>
            <person name="Li D."/>
        </authorList>
    </citation>
    <scope>NUCLEOTIDE SEQUENCE [LARGE SCALE GENOMIC DNA]</scope>
    <source>
        <strain evidence="4 5">N19</strain>
    </source>
</reference>
<gene>
    <name evidence="4" type="ORF">KQI20_03245</name>
</gene>
<accession>A0ABS6DVX5</accession>
<evidence type="ECO:0000256" key="1">
    <source>
        <dbReference type="SAM" id="MobiDB-lite"/>
    </source>
</evidence>
<evidence type="ECO:0000313" key="5">
    <source>
        <dbReference type="Proteomes" id="UP001196301"/>
    </source>
</evidence>